<dbReference type="GO" id="GO:0016787">
    <property type="term" value="F:hydrolase activity"/>
    <property type="evidence" value="ECO:0007669"/>
    <property type="project" value="InterPro"/>
</dbReference>
<dbReference type="STRING" id="652103.Rpdx1_0721"/>
<dbReference type="HOGENOM" id="CLU_088863_2_2_5"/>
<reference evidence="1" key="1">
    <citation type="submission" date="2010-12" db="EMBL/GenBank/DDBJ databases">
        <title>Complete sequence of Rhodopseudomonas palustris DX-1.</title>
        <authorList>
            <consortium name="US DOE Joint Genome Institute"/>
            <person name="Lucas S."/>
            <person name="Copeland A."/>
            <person name="Lapidus A."/>
            <person name="Cheng J.-F."/>
            <person name="Goodwin L."/>
            <person name="Pitluck S."/>
            <person name="Misra M."/>
            <person name="Chertkov O."/>
            <person name="Detter J.C."/>
            <person name="Han C."/>
            <person name="Tapia R."/>
            <person name="Land M."/>
            <person name="Hauser L."/>
            <person name="Kyrpides N."/>
            <person name="Ivanova N."/>
            <person name="Ovchinnikova G."/>
            <person name="Logan B."/>
            <person name="Oda Y."/>
            <person name="Harwood C."/>
            <person name="Woyke T."/>
        </authorList>
    </citation>
    <scope>NUCLEOTIDE SEQUENCE [LARGE SCALE GENOMIC DNA]</scope>
    <source>
        <strain evidence="1">DX-1</strain>
    </source>
</reference>
<dbReference type="OrthoDB" id="9804993at2"/>
<proteinExistence type="predicted"/>
<dbReference type="Gene3D" id="3.40.50.1820">
    <property type="entry name" value="alpha/beta hydrolase"/>
    <property type="match status" value="1"/>
</dbReference>
<dbReference type="InterPro" id="IPR010662">
    <property type="entry name" value="RBBP9/YdeN"/>
</dbReference>
<dbReference type="SUPFAM" id="SSF53474">
    <property type="entry name" value="alpha/beta-Hydrolases"/>
    <property type="match status" value="1"/>
</dbReference>
<dbReference type="eggNOG" id="COG3545">
    <property type="taxonomic scope" value="Bacteria"/>
</dbReference>
<evidence type="ECO:0000313" key="1">
    <source>
        <dbReference type="EMBL" id="ADU42356.1"/>
    </source>
</evidence>
<dbReference type="BioCyc" id="RPAL652103:RPDX1_RS03585-MONOMER"/>
<gene>
    <name evidence="1" type="ordered locus">Rpdx1_0721</name>
</gene>
<dbReference type="KEGG" id="rpx:Rpdx1_0721"/>
<sequence length="179" mass="18756">MAPVIILPGISGSGESHWQSHWQSATPSFTRFRPADWDAPDLADWTRALRAALANAPQPAVLVAHSLACLLVAHAAEQIRDRVRGAFLVAVPDPDAAAFPAEAASFGNPPARPLPFPALIVASADDPYGSLDDARRRARESNAGLVIAGAHGHLNGASGLGEWQQGRLLFDAFCAGLGV</sequence>
<evidence type="ECO:0000313" key="2">
    <source>
        <dbReference type="Proteomes" id="UP000001402"/>
    </source>
</evidence>
<dbReference type="EMBL" id="CP002418">
    <property type="protein sequence ID" value="ADU42356.1"/>
    <property type="molecule type" value="Genomic_DNA"/>
</dbReference>
<dbReference type="Proteomes" id="UP000001402">
    <property type="component" value="Chromosome"/>
</dbReference>
<dbReference type="AlphaFoldDB" id="E6VN39"/>
<dbReference type="Pfam" id="PF06821">
    <property type="entry name" value="Ser_hydrolase"/>
    <property type="match status" value="1"/>
</dbReference>
<dbReference type="InterPro" id="IPR029058">
    <property type="entry name" value="AB_hydrolase_fold"/>
</dbReference>
<name>E6VN39_RHOPX</name>
<protein>
    <recommendedName>
        <fullName evidence="3">Alpha/beta hydrolase</fullName>
    </recommendedName>
</protein>
<organism evidence="1 2">
    <name type="scientific">Rhodopseudomonas palustris (strain DX-1)</name>
    <dbReference type="NCBI Taxonomy" id="652103"/>
    <lineage>
        <taxon>Bacteria</taxon>
        <taxon>Pseudomonadati</taxon>
        <taxon>Pseudomonadota</taxon>
        <taxon>Alphaproteobacteria</taxon>
        <taxon>Hyphomicrobiales</taxon>
        <taxon>Nitrobacteraceae</taxon>
        <taxon>Rhodopseudomonas</taxon>
    </lineage>
</organism>
<accession>E6VN39</accession>
<evidence type="ECO:0008006" key="3">
    <source>
        <dbReference type="Google" id="ProtNLM"/>
    </source>
</evidence>